<dbReference type="EMBL" id="BA000011">
    <property type="protein sequence ID" value="BAB59662.1"/>
    <property type="molecule type" value="Genomic_DNA"/>
</dbReference>
<proteinExistence type="predicted"/>
<dbReference type="PaxDb" id="273116-14324735"/>
<organism evidence="1 2">
    <name type="scientific">Thermoplasma volcanium (strain ATCC 51530 / DSM 4299 / JCM 9571 / NBRC 15438 / GSS1)</name>
    <dbReference type="NCBI Taxonomy" id="273116"/>
    <lineage>
        <taxon>Archaea</taxon>
        <taxon>Methanobacteriati</taxon>
        <taxon>Thermoplasmatota</taxon>
        <taxon>Thermoplasmata</taxon>
        <taxon>Thermoplasmatales</taxon>
        <taxon>Thermoplasmataceae</taxon>
        <taxon>Thermoplasma</taxon>
    </lineage>
</organism>
<name>Q97BD6_THEVO</name>
<accession>Q97BD6</accession>
<dbReference type="AlphaFoldDB" id="Q97BD6"/>
<dbReference type="STRING" id="273116.gene:9381304"/>
<gene>
    <name evidence="1" type="ORF">TVG0510164</name>
</gene>
<evidence type="ECO:0000313" key="1">
    <source>
        <dbReference type="EMBL" id="BAB59662.1"/>
    </source>
</evidence>
<dbReference type="KEGG" id="tvo:TVG0510164"/>
<reference evidence="1 2" key="2">
    <citation type="journal article" date="2000" name="Proc. Natl. Acad. Sci. U.S.A.">
        <title>Archaeal adaptation to higher temperatures revealed by genomic sequence of Thermoplasma volcanium.</title>
        <authorList>
            <person name="Kawashima T."/>
            <person name="Amano N."/>
            <person name="Koike H."/>
            <person name="Makino S."/>
            <person name="Higuchi S."/>
            <person name="Kawashima-Ohya Y."/>
            <person name="Watanabe K."/>
            <person name="Yamazaki M."/>
            <person name="Kanehori K."/>
            <person name="Kawamoto T."/>
            <person name="Nunoshiba T."/>
            <person name="Yamamoto Y."/>
            <person name="Aramaki H."/>
            <person name="Makino K."/>
            <person name="Suzuki M."/>
        </authorList>
    </citation>
    <scope>NUCLEOTIDE SEQUENCE [LARGE SCALE GENOMIC DNA]</scope>
    <source>
        <strain evidence="2">ATCC 51530 / DSM 4299 / JCM 9571 / NBRC 15438 / GSS1</strain>
    </source>
</reference>
<sequence>MNELINLQEYIENKNVTVKLEYRLNYDAEKICGYIAVYEGDPSDKEDPFEIYKEILDCNLKENDVRKMFERLIKEIDDGSIEV</sequence>
<evidence type="ECO:0000313" key="2">
    <source>
        <dbReference type="Proteomes" id="UP000001017"/>
    </source>
</evidence>
<dbReference type="GeneID" id="1441036"/>
<dbReference type="RefSeq" id="WP_156769055.1">
    <property type="nucleotide sequence ID" value="NC_002689.2"/>
</dbReference>
<protein>
    <submittedName>
        <fullName evidence="1">TVG0510164 protein</fullName>
    </submittedName>
</protein>
<dbReference type="OrthoDB" id="56245at2157"/>
<keyword evidence="2" id="KW-1185">Reference proteome</keyword>
<dbReference type="HOGENOM" id="CLU_192650_0_0_2"/>
<reference evidence="1 2" key="1">
    <citation type="journal article" date="1999" name="Proc. Jpn. Acad.">
        <title>Determination of the complete genomic DNA sequence of Thermoplasma volvanium GSS1.</title>
        <authorList>
            <person name="Kawashima T."/>
            <person name="Yamamoto Y."/>
            <person name="Aramaki H."/>
            <person name="Nunoshiba T."/>
            <person name="Kawamoto T."/>
            <person name="Watanabe K."/>
            <person name="Yamazaki M."/>
            <person name="Kanehori K."/>
            <person name="Amano N."/>
            <person name="Ohya Y."/>
            <person name="Makino K."/>
            <person name="Suzuki M."/>
        </authorList>
    </citation>
    <scope>NUCLEOTIDE SEQUENCE [LARGE SCALE GENOMIC DNA]</scope>
    <source>
        <strain evidence="2">ATCC 51530 / DSM 4299 / JCM 9571 / NBRC 15438 / GSS1</strain>
    </source>
</reference>
<dbReference type="Proteomes" id="UP000001017">
    <property type="component" value="Chromosome"/>
</dbReference>
<dbReference type="eggNOG" id="arCOG05391">
    <property type="taxonomic scope" value="Archaea"/>
</dbReference>